<evidence type="ECO:0000313" key="2">
    <source>
        <dbReference type="EMBL" id="QHI73219.1"/>
    </source>
</evidence>
<dbReference type="SMART" id="SM00850">
    <property type="entry name" value="LytTR"/>
    <property type="match status" value="1"/>
</dbReference>
<proteinExistence type="predicted"/>
<evidence type="ECO:0000259" key="1">
    <source>
        <dbReference type="PROSITE" id="PS50930"/>
    </source>
</evidence>
<dbReference type="RefSeq" id="WP_162362985.1">
    <property type="nucleotide sequence ID" value="NZ_CP047591.1"/>
</dbReference>
<dbReference type="KEGG" id="amic:Ami3637_13285"/>
<gene>
    <name evidence="2" type="ORF">Ami3637_13285</name>
</gene>
<dbReference type="Gene3D" id="2.40.50.1020">
    <property type="entry name" value="LytTr DNA-binding domain"/>
    <property type="match status" value="1"/>
</dbReference>
<keyword evidence="3" id="KW-1185">Reference proteome</keyword>
<protein>
    <recommendedName>
        <fullName evidence="1">HTH LytTR-type domain-containing protein</fullName>
    </recommendedName>
</protein>
<dbReference type="EMBL" id="CP047591">
    <property type="protein sequence ID" value="QHI73219.1"/>
    <property type="molecule type" value="Genomic_DNA"/>
</dbReference>
<dbReference type="Proteomes" id="UP000463883">
    <property type="component" value="Chromosome"/>
</dbReference>
<dbReference type="InterPro" id="IPR007492">
    <property type="entry name" value="LytTR_DNA-bd_dom"/>
</dbReference>
<organism evidence="2 3">
    <name type="scientific">Aminipila terrae</name>
    <dbReference type="NCBI Taxonomy" id="2697030"/>
    <lineage>
        <taxon>Bacteria</taxon>
        <taxon>Bacillati</taxon>
        <taxon>Bacillota</taxon>
        <taxon>Clostridia</taxon>
        <taxon>Peptostreptococcales</taxon>
        <taxon>Anaerovoracaceae</taxon>
        <taxon>Aminipila</taxon>
    </lineage>
</organism>
<evidence type="ECO:0000313" key="3">
    <source>
        <dbReference type="Proteomes" id="UP000463883"/>
    </source>
</evidence>
<dbReference type="Pfam" id="PF04397">
    <property type="entry name" value="LytTR"/>
    <property type="match status" value="1"/>
</dbReference>
<dbReference type="AlphaFoldDB" id="A0A6P1MET5"/>
<reference evidence="2 3" key="1">
    <citation type="submission" date="2020-01" db="EMBL/GenBank/DDBJ databases">
        <title>Genomic analysis of Aminipila sp. CBA3637.</title>
        <authorList>
            <person name="Kim Y.B."/>
            <person name="Roh S.W."/>
        </authorList>
    </citation>
    <scope>NUCLEOTIDE SEQUENCE [LARGE SCALE GENOMIC DNA]</scope>
    <source>
        <strain evidence="2 3">CBA3637</strain>
    </source>
</reference>
<accession>A0A6P1MET5</accession>
<dbReference type="PROSITE" id="PS50930">
    <property type="entry name" value="HTH_LYTTR"/>
    <property type="match status" value="1"/>
</dbReference>
<dbReference type="GO" id="GO:0003677">
    <property type="term" value="F:DNA binding"/>
    <property type="evidence" value="ECO:0007669"/>
    <property type="project" value="InterPro"/>
</dbReference>
<sequence>MEDRFIVLKFKGEVRKIIPQEIVFVEQNLRKVLFHLNSEVCGTYGKIENYVEHLPREFYQCNKSYVINLDKVVKMGNQVIYFSDGKDIRIGRQSFHGAKKAFLKFASQSES</sequence>
<feature type="domain" description="HTH LytTR-type" evidence="1">
    <location>
        <begin position="6"/>
        <end position="74"/>
    </location>
</feature>
<name>A0A6P1MET5_9FIRM</name>